<feature type="transmembrane region" description="Helical" evidence="8">
    <location>
        <begin position="250"/>
        <end position="277"/>
    </location>
</feature>
<keyword evidence="7 8" id="KW-0472">Membrane</keyword>
<protein>
    <submittedName>
        <fullName evidence="10">ArnT family glycosyltransferase</fullName>
        <ecNumber evidence="10">2.4.-.-</ecNumber>
    </submittedName>
</protein>
<evidence type="ECO:0000256" key="4">
    <source>
        <dbReference type="ARBA" id="ARBA00022679"/>
    </source>
</evidence>
<dbReference type="PANTHER" id="PTHR33908">
    <property type="entry name" value="MANNOSYLTRANSFERASE YKCB-RELATED"/>
    <property type="match status" value="1"/>
</dbReference>
<evidence type="ECO:0000256" key="3">
    <source>
        <dbReference type="ARBA" id="ARBA00022676"/>
    </source>
</evidence>
<keyword evidence="6 8" id="KW-1133">Transmembrane helix</keyword>
<dbReference type="InterPro" id="IPR038731">
    <property type="entry name" value="RgtA/B/C-like"/>
</dbReference>
<feature type="transmembrane region" description="Helical" evidence="8">
    <location>
        <begin position="25"/>
        <end position="44"/>
    </location>
</feature>
<comment type="subcellular location">
    <subcellularLocation>
        <location evidence="1">Cell membrane</location>
        <topology evidence="1">Multi-pass membrane protein</topology>
    </subcellularLocation>
</comment>
<keyword evidence="4 10" id="KW-0808">Transferase</keyword>
<dbReference type="RefSeq" id="WP_377857577.1">
    <property type="nucleotide sequence ID" value="NZ_JBHLZU010000020.1"/>
</dbReference>
<evidence type="ECO:0000256" key="6">
    <source>
        <dbReference type="ARBA" id="ARBA00022989"/>
    </source>
</evidence>
<feature type="domain" description="Glycosyltransferase RgtA/B/C/D-like" evidence="9">
    <location>
        <begin position="70"/>
        <end position="228"/>
    </location>
</feature>
<evidence type="ECO:0000256" key="7">
    <source>
        <dbReference type="ARBA" id="ARBA00023136"/>
    </source>
</evidence>
<evidence type="ECO:0000256" key="8">
    <source>
        <dbReference type="SAM" id="Phobius"/>
    </source>
</evidence>
<feature type="transmembrane region" description="Helical" evidence="8">
    <location>
        <begin position="289"/>
        <end position="305"/>
    </location>
</feature>
<keyword evidence="2" id="KW-1003">Cell membrane</keyword>
<evidence type="ECO:0000313" key="11">
    <source>
        <dbReference type="Proteomes" id="UP001589693"/>
    </source>
</evidence>
<dbReference type="Proteomes" id="UP001589693">
    <property type="component" value="Unassembled WGS sequence"/>
</dbReference>
<keyword evidence="11" id="KW-1185">Reference proteome</keyword>
<dbReference type="Pfam" id="PF13231">
    <property type="entry name" value="PMT_2"/>
    <property type="match status" value="1"/>
</dbReference>
<organism evidence="10 11">
    <name type="scientific">Allokutzneria oryzae</name>
    <dbReference type="NCBI Taxonomy" id="1378989"/>
    <lineage>
        <taxon>Bacteria</taxon>
        <taxon>Bacillati</taxon>
        <taxon>Actinomycetota</taxon>
        <taxon>Actinomycetes</taxon>
        <taxon>Pseudonocardiales</taxon>
        <taxon>Pseudonocardiaceae</taxon>
        <taxon>Allokutzneria</taxon>
    </lineage>
</organism>
<accession>A0ABV6A2S0</accession>
<feature type="transmembrane region" description="Helical" evidence="8">
    <location>
        <begin position="168"/>
        <end position="198"/>
    </location>
</feature>
<evidence type="ECO:0000256" key="5">
    <source>
        <dbReference type="ARBA" id="ARBA00022692"/>
    </source>
</evidence>
<dbReference type="EC" id="2.4.-.-" evidence="10"/>
<gene>
    <name evidence="10" type="ORF">ACFFQA_26280</name>
</gene>
<sequence length="507" mass="54455">MGSTVRRGGTAEGVSAREGAGVPSVAWGPVLGVTAALGLVLLLFSGRYGFFGDELYFITAGRHLDWGYADQPPMLPLLALAMDNLFGGSVVGLRLPATLITASGAITAALLAREFGGRTGAQVASAGAYAFSAVMLGRLLATSTVDPVLWAVVLLLVVRWVRTRNDKLLLWAGLVTAVAIQVKFLIPVLWVVLGVSALLLGPRDLLRRPLLWVGALLAVVVTVPTLLWQAANGWPQLEMRAVVAGESELFGGPLLFLPATLLTAGLGVGTVLVFYGLWRLFRSPELRDYRFLGLTVVGLVAVFALTGGRIYYSAGVFPLLFAAGSAELQRRRTGRWLPWVVWPAFGLSAVLAVQSLPLKAESELDYPNIGVKFENFTDSGQFGWPELADAVAGVYRAQSPEKQRDTVLVSNSYWEASALAYYGPERGLPASFSPHRGFSYFGTPPENAKNVIYSGEDPGPLRLQFASCTKNGAVSTRLGIVDGTPIWLCEGFTGSWARLWPTLRRMA</sequence>
<evidence type="ECO:0000259" key="9">
    <source>
        <dbReference type="Pfam" id="PF13231"/>
    </source>
</evidence>
<feature type="transmembrane region" description="Helical" evidence="8">
    <location>
        <begin position="210"/>
        <end position="230"/>
    </location>
</feature>
<reference evidence="10 11" key="1">
    <citation type="submission" date="2024-09" db="EMBL/GenBank/DDBJ databases">
        <authorList>
            <person name="Sun Q."/>
            <person name="Mori K."/>
        </authorList>
    </citation>
    <scope>NUCLEOTIDE SEQUENCE [LARGE SCALE GENOMIC DNA]</scope>
    <source>
        <strain evidence="10 11">TBRC 7907</strain>
    </source>
</reference>
<dbReference type="GO" id="GO:0016757">
    <property type="term" value="F:glycosyltransferase activity"/>
    <property type="evidence" value="ECO:0007669"/>
    <property type="project" value="UniProtKB-KW"/>
</dbReference>
<evidence type="ECO:0000313" key="10">
    <source>
        <dbReference type="EMBL" id="MFB9907457.1"/>
    </source>
</evidence>
<dbReference type="PANTHER" id="PTHR33908:SF11">
    <property type="entry name" value="MEMBRANE PROTEIN"/>
    <property type="match status" value="1"/>
</dbReference>
<comment type="caution">
    <text evidence="10">The sequence shown here is derived from an EMBL/GenBank/DDBJ whole genome shotgun (WGS) entry which is preliminary data.</text>
</comment>
<name>A0ABV6A2S0_9PSEU</name>
<evidence type="ECO:0000256" key="2">
    <source>
        <dbReference type="ARBA" id="ARBA00022475"/>
    </source>
</evidence>
<evidence type="ECO:0000256" key="1">
    <source>
        <dbReference type="ARBA" id="ARBA00004651"/>
    </source>
</evidence>
<proteinExistence type="predicted"/>
<dbReference type="InterPro" id="IPR050297">
    <property type="entry name" value="LipidA_mod_glycosyltrf_83"/>
</dbReference>
<feature type="transmembrane region" description="Helical" evidence="8">
    <location>
        <begin position="139"/>
        <end position="162"/>
    </location>
</feature>
<keyword evidence="5 8" id="KW-0812">Transmembrane</keyword>
<dbReference type="EMBL" id="JBHLZU010000020">
    <property type="protein sequence ID" value="MFB9907457.1"/>
    <property type="molecule type" value="Genomic_DNA"/>
</dbReference>
<keyword evidence="3 10" id="KW-0328">Glycosyltransferase</keyword>